<dbReference type="PROSITE" id="PS50835">
    <property type="entry name" value="IG_LIKE"/>
    <property type="match status" value="2"/>
</dbReference>
<dbReference type="InterPro" id="IPR036179">
    <property type="entry name" value="Ig-like_dom_sf"/>
</dbReference>
<organism evidence="5 6">
    <name type="scientific">Heterodera trifolii</name>
    <dbReference type="NCBI Taxonomy" id="157864"/>
    <lineage>
        <taxon>Eukaryota</taxon>
        <taxon>Metazoa</taxon>
        <taxon>Ecdysozoa</taxon>
        <taxon>Nematoda</taxon>
        <taxon>Chromadorea</taxon>
        <taxon>Rhabditida</taxon>
        <taxon>Tylenchina</taxon>
        <taxon>Tylenchomorpha</taxon>
        <taxon>Tylenchoidea</taxon>
        <taxon>Heteroderidae</taxon>
        <taxon>Heteroderinae</taxon>
        <taxon>Heterodera</taxon>
    </lineage>
</organism>
<dbReference type="AlphaFoldDB" id="A0ABD2LZJ0"/>
<gene>
    <name evidence="5" type="ORF">niasHT_007858</name>
</gene>
<accession>A0ABD2LZJ0</accession>
<dbReference type="InterPro" id="IPR013783">
    <property type="entry name" value="Ig-like_fold"/>
</dbReference>
<dbReference type="SMART" id="SM00408">
    <property type="entry name" value="IGc2"/>
    <property type="match status" value="2"/>
</dbReference>
<dbReference type="Proteomes" id="UP001620626">
    <property type="component" value="Unassembled WGS sequence"/>
</dbReference>
<protein>
    <recommendedName>
        <fullName evidence="4">Ig-like domain-containing protein</fullName>
    </recommendedName>
</protein>
<keyword evidence="3" id="KW-1133">Transmembrane helix</keyword>
<feature type="domain" description="Ig-like" evidence="4">
    <location>
        <begin position="166"/>
        <end position="250"/>
    </location>
</feature>
<dbReference type="EMBL" id="JBICBT010000207">
    <property type="protein sequence ID" value="KAL3120566.1"/>
    <property type="molecule type" value="Genomic_DNA"/>
</dbReference>
<evidence type="ECO:0000256" key="1">
    <source>
        <dbReference type="ARBA" id="ARBA00022737"/>
    </source>
</evidence>
<keyword evidence="1" id="KW-0677">Repeat</keyword>
<dbReference type="CDD" id="cd00096">
    <property type="entry name" value="Ig"/>
    <property type="match status" value="1"/>
</dbReference>
<dbReference type="InterPro" id="IPR007110">
    <property type="entry name" value="Ig-like_dom"/>
</dbReference>
<evidence type="ECO:0000256" key="2">
    <source>
        <dbReference type="ARBA" id="ARBA00023319"/>
    </source>
</evidence>
<sequence length="368" mass="40760">MLPIGLQTFAPFSVWSVAVSLLRFCAFLPLFSSSNSSPIGHFSPSSSSDQSRHNEMLVPINSTSALICELVFNHQEQSEDEEEAKWMKDGREVGRVNGHSNAILGTERTPKSNPTADQREMEPIPKIGFLVITNILPEDEGEYWCESVANGQRGESTRLKVAFLMPFEAEQRPKLLDSAEESQLALLECPKTRGVPSPVINWLFNGDRIDFASQNMQMLPNGSLLVHNISANQSGFFACEAANFVGRSVSSEFFLAPPKSGRQLSNSVVLDFSAAGRSSSFLVDCLSAYVRNGVLWFLIGCLTTSCFVLAYILGALLLYRFYSLHQNRLRWHRFFLSVAPGFRKTVAPMAEQMAPPPPYFNSSGANEL</sequence>
<keyword evidence="3" id="KW-0472">Membrane</keyword>
<evidence type="ECO:0000256" key="3">
    <source>
        <dbReference type="SAM" id="Phobius"/>
    </source>
</evidence>
<comment type="caution">
    <text evidence="5">The sequence shown here is derived from an EMBL/GenBank/DDBJ whole genome shotgun (WGS) entry which is preliminary data.</text>
</comment>
<feature type="transmembrane region" description="Helical" evidence="3">
    <location>
        <begin position="294"/>
        <end position="319"/>
    </location>
</feature>
<keyword evidence="3" id="KW-0812">Transmembrane</keyword>
<dbReference type="Pfam" id="PF07679">
    <property type="entry name" value="I-set"/>
    <property type="match status" value="1"/>
</dbReference>
<keyword evidence="2" id="KW-0393">Immunoglobulin domain</keyword>
<name>A0ABD2LZJ0_9BILA</name>
<dbReference type="SMART" id="SM00409">
    <property type="entry name" value="IG"/>
    <property type="match status" value="2"/>
</dbReference>
<dbReference type="InterPro" id="IPR013098">
    <property type="entry name" value="Ig_I-set"/>
</dbReference>
<proteinExistence type="predicted"/>
<dbReference type="SUPFAM" id="SSF48726">
    <property type="entry name" value="Immunoglobulin"/>
    <property type="match status" value="2"/>
</dbReference>
<dbReference type="GO" id="GO:0048468">
    <property type="term" value="P:cell development"/>
    <property type="evidence" value="ECO:0007669"/>
    <property type="project" value="UniProtKB-ARBA"/>
</dbReference>
<reference evidence="5 6" key="1">
    <citation type="submission" date="2024-10" db="EMBL/GenBank/DDBJ databases">
        <authorList>
            <person name="Kim D."/>
        </authorList>
    </citation>
    <scope>NUCLEOTIDE SEQUENCE [LARGE SCALE GENOMIC DNA]</scope>
    <source>
        <strain evidence="5">BH-2024</strain>
    </source>
</reference>
<evidence type="ECO:0000313" key="6">
    <source>
        <dbReference type="Proteomes" id="UP001620626"/>
    </source>
</evidence>
<dbReference type="InterPro" id="IPR003599">
    <property type="entry name" value="Ig_sub"/>
</dbReference>
<evidence type="ECO:0000259" key="4">
    <source>
        <dbReference type="PROSITE" id="PS50835"/>
    </source>
</evidence>
<evidence type="ECO:0000313" key="5">
    <source>
        <dbReference type="EMBL" id="KAL3120566.1"/>
    </source>
</evidence>
<keyword evidence="6" id="KW-1185">Reference proteome</keyword>
<dbReference type="InterPro" id="IPR003598">
    <property type="entry name" value="Ig_sub2"/>
</dbReference>
<dbReference type="PANTHER" id="PTHR10075">
    <property type="entry name" value="BASIGIN RELATED"/>
    <property type="match status" value="1"/>
</dbReference>
<feature type="domain" description="Ig-like" evidence="4">
    <location>
        <begin position="44"/>
        <end position="162"/>
    </location>
</feature>
<dbReference type="Gene3D" id="2.60.40.10">
    <property type="entry name" value="Immunoglobulins"/>
    <property type="match status" value="2"/>
</dbReference>
<dbReference type="PANTHER" id="PTHR10075:SF14">
    <property type="entry name" value="CELL ADHESION MOLECULE DSCAM2-RELATED"/>
    <property type="match status" value="1"/>
</dbReference>